<evidence type="ECO:0000313" key="2">
    <source>
        <dbReference type="Proteomes" id="UP001228113"/>
    </source>
</evidence>
<dbReference type="AlphaFoldDB" id="A0AA48KFB0"/>
<dbReference type="KEGG" id="msea:METESE_12260"/>
<dbReference type="RefSeq" id="WP_316411301.1">
    <property type="nucleotide sequence ID" value="NZ_AP027081.1"/>
</dbReference>
<sequence>MTWTLTIQRATPSQNEFAFSHWREGHRSKKLWAGLIRGAKGFLSIPRASGKRRLTVERHGHKALDIPNLIGGAKGIVDNLVQLRLLVDDTPELLEITGLNVALKRGEKPYTVLILEDCQ</sequence>
<dbReference type="EMBL" id="AP027081">
    <property type="protein sequence ID" value="BDU76268.1"/>
    <property type="molecule type" value="Genomic_DNA"/>
</dbReference>
<keyword evidence="2" id="KW-1185">Reference proteome</keyword>
<gene>
    <name evidence="1" type="ORF">METESE_12260</name>
</gene>
<protein>
    <submittedName>
        <fullName evidence="1">Uncharacterized protein</fullName>
    </submittedName>
</protein>
<reference evidence="1" key="1">
    <citation type="journal article" date="2023" name="Int. J. Syst. Evol. Microbiol.">
        <title>Mesoterricola silvestris gen. nov., sp. nov., Mesoterricola sediminis sp. nov., Geothrix oryzae sp. nov., Geothrix edaphica sp. nov., Geothrix rubra sp. nov., and Geothrix limicola sp. nov., six novel members of Acidobacteriota isolated from soils.</title>
        <authorList>
            <person name="Itoh H."/>
            <person name="Sugisawa Y."/>
            <person name="Mise K."/>
            <person name="Xu Z."/>
            <person name="Kuniyasu M."/>
            <person name="Ushijima N."/>
            <person name="Kawano K."/>
            <person name="Kobayashi E."/>
            <person name="Shiratori Y."/>
            <person name="Masuda Y."/>
            <person name="Senoo K."/>
        </authorList>
    </citation>
    <scope>NUCLEOTIDE SEQUENCE</scope>
    <source>
        <strain evidence="1">W786</strain>
    </source>
</reference>
<dbReference type="Proteomes" id="UP001228113">
    <property type="component" value="Chromosome"/>
</dbReference>
<organism evidence="1 2">
    <name type="scientific">Mesoterricola sediminis</name>
    <dbReference type="NCBI Taxonomy" id="2927980"/>
    <lineage>
        <taxon>Bacteria</taxon>
        <taxon>Pseudomonadati</taxon>
        <taxon>Acidobacteriota</taxon>
        <taxon>Holophagae</taxon>
        <taxon>Holophagales</taxon>
        <taxon>Holophagaceae</taxon>
        <taxon>Mesoterricola</taxon>
    </lineage>
</organism>
<proteinExistence type="predicted"/>
<accession>A0AA48KFB0</accession>
<evidence type="ECO:0000313" key="1">
    <source>
        <dbReference type="EMBL" id="BDU76268.1"/>
    </source>
</evidence>
<name>A0AA48KFB0_9BACT</name>